<evidence type="ECO:0000313" key="5">
    <source>
        <dbReference type="Proteomes" id="UP000280501"/>
    </source>
</evidence>
<feature type="region of interest" description="Disordered" evidence="1">
    <location>
        <begin position="1"/>
        <end position="32"/>
    </location>
</feature>
<feature type="transmembrane region" description="Helical" evidence="2">
    <location>
        <begin position="73"/>
        <end position="91"/>
    </location>
</feature>
<dbReference type="EMBL" id="RKQZ01000001">
    <property type="protein sequence ID" value="RPF21596.1"/>
    <property type="molecule type" value="Genomic_DNA"/>
</dbReference>
<feature type="transmembrane region" description="Helical" evidence="2">
    <location>
        <begin position="42"/>
        <end position="61"/>
    </location>
</feature>
<sequence length="180" mass="19108">MGIPGDNGDHHGERDRDRGEPGRGGPDPARYRTFRGRFTTPTAWFMGAALAVGCVFVALVAEGPGAGSTLNQVSTIVVGLIFALVTVRFAAVRAEPDRAGLTVVNYGRRRRLDWAEIVAVRFGSGDPWVHLDLADGTVLAVMAVQRADGEHGMNEARRLVGLIAEHGEAADPDPGRSPDG</sequence>
<keyword evidence="2" id="KW-0812">Transmembrane</keyword>
<keyword evidence="2" id="KW-0472">Membrane</keyword>
<reference evidence="4 5" key="1">
    <citation type="submission" date="2018-11" db="EMBL/GenBank/DDBJ databases">
        <title>Sequencing the genomes of 1000 actinobacteria strains.</title>
        <authorList>
            <person name="Klenk H.-P."/>
        </authorList>
    </citation>
    <scope>NUCLEOTIDE SEQUENCE [LARGE SCALE GENOMIC DNA]</scope>
    <source>
        <strain evidence="4 5">DSM 15700</strain>
    </source>
</reference>
<gene>
    <name evidence="4" type="ORF">EDD34_2227</name>
</gene>
<evidence type="ECO:0000313" key="4">
    <source>
        <dbReference type="EMBL" id="RPF21596.1"/>
    </source>
</evidence>
<keyword evidence="2" id="KW-1133">Transmembrane helix</keyword>
<dbReference type="Pfam" id="PF10756">
    <property type="entry name" value="bPH_6"/>
    <property type="match status" value="1"/>
</dbReference>
<accession>A0A3N4YQ31</accession>
<organism evidence="4 5">
    <name type="scientific">Myceligenerans xiligouense</name>
    <dbReference type="NCBI Taxonomy" id="253184"/>
    <lineage>
        <taxon>Bacteria</taxon>
        <taxon>Bacillati</taxon>
        <taxon>Actinomycetota</taxon>
        <taxon>Actinomycetes</taxon>
        <taxon>Micrococcales</taxon>
        <taxon>Promicromonosporaceae</taxon>
        <taxon>Myceligenerans</taxon>
    </lineage>
</organism>
<name>A0A3N4YQ31_9MICO</name>
<keyword evidence="5" id="KW-1185">Reference proteome</keyword>
<proteinExistence type="predicted"/>
<feature type="compositionally biased region" description="Basic and acidic residues" evidence="1">
    <location>
        <begin position="7"/>
        <end position="21"/>
    </location>
</feature>
<evidence type="ECO:0000256" key="2">
    <source>
        <dbReference type="SAM" id="Phobius"/>
    </source>
</evidence>
<dbReference type="InterPro" id="IPR019692">
    <property type="entry name" value="CFP-6_PH"/>
</dbReference>
<evidence type="ECO:0000256" key="1">
    <source>
        <dbReference type="SAM" id="MobiDB-lite"/>
    </source>
</evidence>
<comment type="caution">
    <text evidence="4">The sequence shown here is derived from an EMBL/GenBank/DDBJ whole genome shotgun (WGS) entry which is preliminary data.</text>
</comment>
<dbReference type="RefSeq" id="WP_246012324.1">
    <property type="nucleotide sequence ID" value="NZ_RKQZ01000001.1"/>
</dbReference>
<evidence type="ECO:0000259" key="3">
    <source>
        <dbReference type="Pfam" id="PF10756"/>
    </source>
</evidence>
<feature type="domain" description="Low molecular weight protein antigen 6 PH" evidence="3">
    <location>
        <begin position="97"/>
        <end position="158"/>
    </location>
</feature>
<dbReference type="Proteomes" id="UP000280501">
    <property type="component" value="Unassembled WGS sequence"/>
</dbReference>
<dbReference type="AlphaFoldDB" id="A0A3N4YQ31"/>
<protein>
    <submittedName>
        <fullName evidence="4">PH (Pleckstrin Homology) domain-containing protein</fullName>
    </submittedName>
</protein>